<dbReference type="Proteomes" id="UP001597273">
    <property type="component" value="Unassembled WGS sequence"/>
</dbReference>
<protein>
    <submittedName>
        <fullName evidence="2">MBL fold metallo-hydrolase</fullName>
    </submittedName>
</protein>
<dbReference type="PANTHER" id="PTHR42951:SF4">
    <property type="entry name" value="ACYL-COENZYME A THIOESTERASE MBLAC2"/>
    <property type="match status" value="1"/>
</dbReference>
<comment type="caution">
    <text evidence="2">The sequence shown here is derived from an EMBL/GenBank/DDBJ whole genome shotgun (WGS) entry which is preliminary data.</text>
</comment>
<proteinExistence type="predicted"/>
<dbReference type="SUPFAM" id="SSF56281">
    <property type="entry name" value="Metallo-hydrolase/oxidoreductase"/>
    <property type="match status" value="1"/>
</dbReference>
<evidence type="ECO:0000259" key="1">
    <source>
        <dbReference type="SMART" id="SM00849"/>
    </source>
</evidence>
<dbReference type="CDD" id="cd16282">
    <property type="entry name" value="metallo-hydrolase-like_MBL-fold"/>
    <property type="match status" value="1"/>
</dbReference>
<dbReference type="InterPro" id="IPR036866">
    <property type="entry name" value="RibonucZ/Hydroxyglut_hydro"/>
</dbReference>
<dbReference type="InterPro" id="IPR050855">
    <property type="entry name" value="NDM-1-like"/>
</dbReference>
<dbReference type="EMBL" id="JBHUFW010000011">
    <property type="protein sequence ID" value="MFD1863837.1"/>
    <property type="molecule type" value="Genomic_DNA"/>
</dbReference>
<dbReference type="RefSeq" id="WP_204890244.1">
    <property type="nucleotide sequence ID" value="NZ_JBHUFW010000011.1"/>
</dbReference>
<accession>A0ABW4QJL2</accession>
<evidence type="ECO:0000313" key="3">
    <source>
        <dbReference type="Proteomes" id="UP001597273"/>
    </source>
</evidence>
<keyword evidence="3" id="KW-1185">Reference proteome</keyword>
<name>A0ABW4QJL2_9BACL</name>
<feature type="domain" description="Metallo-beta-lactamase" evidence="1">
    <location>
        <begin position="31"/>
        <end position="244"/>
    </location>
</feature>
<dbReference type="Pfam" id="PF00753">
    <property type="entry name" value="Lactamase_B"/>
    <property type="match status" value="1"/>
</dbReference>
<dbReference type="PANTHER" id="PTHR42951">
    <property type="entry name" value="METALLO-BETA-LACTAMASE DOMAIN-CONTAINING"/>
    <property type="match status" value="1"/>
</dbReference>
<organism evidence="2 3">
    <name type="scientific">Planococcus chinensis</name>
    <dbReference type="NCBI Taxonomy" id="272917"/>
    <lineage>
        <taxon>Bacteria</taxon>
        <taxon>Bacillati</taxon>
        <taxon>Bacillota</taxon>
        <taxon>Bacilli</taxon>
        <taxon>Bacillales</taxon>
        <taxon>Caryophanaceae</taxon>
        <taxon>Planococcus</taxon>
    </lineage>
</organism>
<dbReference type="SMART" id="SM00849">
    <property type="entry name" value="Lactamase_B"/>
    <property type="match status" value="1"/>
</dbReference>
<gene>
    <name evidence="2" type="ORF">ACFSDB_13085</name>
</gene>
<reference evidence="3" key="1">
    <citation type="journal article" date="2019" name="Int. J. Syst. Evol. Microbiol.">
        <title>The Global Catalogue of Microorganisms (GCM) 10K type strain sequencing project: providing services to taxonomists for standard genome sequencing and annotation.</title>
        <authorList>
            <consortium name="The Broad Institute Genomics Platform"/>
            <consortium name="The Broad Institute Genome Sequencing Center for Infectious Disease"/>
            <person name="Wu L."/>
            <person name="Ma J."/>
        </authorList>
    </citation>
    <scope>NUCLEOTIDE SEQUENCE [LARGE SCALE GENOMIC DNA]</scope>
    <source>
        <strain evidence="3">CGMCC 1.15475</strain>
    </source>
</reference>
<dbReference type="Gene3D" id="3.60.15.10">
    <property type="entry name" value="Ribonuclease Z/Hydroxyacylglutathione hydrolase-like"/>
    <property type="match status" value="1"/>
</dbReference>
<dbReference type="InterPro" id="IPR001279">
    <property type="entry name" value="Metallo-B-lactamas"/>
</dbReference>
<evidence type="ECO:0000313" key="2">
    <source>
        <dbReference type="EMBL" id="MFD1863837.1"/>
    </source>
</evidence>
<sequence length="314" mass="34485">MPIVRETPYFILQELSEGVFAAVAKPGQGAWSNSGFVDLGAELVVFDTFNTPSAAEELRRQAESLTGKKAAYVVNSHYHGDHVFGNQAFGDAVIVSTRTTREWFEEKNIMGDPEEEQKETAAYLTGLQNQISAAEPGIRRESLINQHLEMEKLLADLPRLKMVKPALVFESRLTIHGAERRVELHCFSGHTASDAIMYVPDAGVLFAGDLVTENLHVPVTDPPAFRAALEALAKLEAETLVPGHGNVGTKELLPPMAGYLDLLIDSSRGAASSGKTVEEFISAFQVPAEYHVWRGINGMERNLKTAYEFFALQK</sequence>